<dbReference type="GO" id="GO:0006281">
    <property type="term" value="P:DNA repair"/>
    <property type="evidence" value="ECO:0007669"/>
    <property type="project" value="UniProtKB-KW"/>
</dbReference>
<evidence type="ECO:0000256" key="11">
    <source>
        <dbReference type="ARBA" id="ARBA00023125"/>
    </source>
</evidence>
<dbReference type="InterPro" id="IPR014001">
    <property type="entry name" value="Helicase_ATP-bd"/>
</dbReference>
<dbReference type="Gene3D" id="3.40.50.300">
    <property type="entry name" value="P-loop containing nucleotide triphosphate hydrolases"/>
    <property type="match status" value="2"/>
</dbReference>
<dbReference type="Pfam" id="PF00270">
    <property type="entry name" value="DEAD"/>
    <property type="match status" value="1"/>
</dbReference>
<comment type="similarity">
    <text evidence="3">Belongs to the helicase family. RecQ subfamily.</text>
</comment>
<dbReference type="GO" id="GO:0046872">
    <property type="term" value="F:metal ion binding"/>
    <property type="evidence" value="ECO:0007669"/>
    <property type="project" value="UniProtKB-KW"/>
</dbReference>
<dbReference type="CDD" id="cd17920">
    <property type="entry name" value="DEXHc_RecQ"/>
    <property type="match status" value="1"/>
</dbReference>
<dbReference type="InterPro" id="IPR032284">
    <property type="entry name" value="RecQ_Zn-bd"/>
</dbReference>
<evidence type="ECO:0000256" key="7">
    <source>
        <dbReference type="ARBA" id="ARBA00022801"/>
    </source>
</evidence>
<dbReference type="InterPro" id="IPR044876">
    <property type="entry name" value="HRDC_dom_sf"/>
</dbReference>
<dbReference type="eggNOG" id="COG0514">
    <property type="taxonomic scope" value="Bacteria"/>
</dbReference>
<dbReference type="SUPFAM" id="SSF52540">
    <property type="entry name" value="P-loop containing nucleoside triphosphate hydrolases"/>
    <property type="match status" value="1"/>
</dbReference>
<evidence type="ECO:0000256" key="16">
    <source>
        <dbReference type="NCBIfam" id="TIGR01389"/>
    </source>
</evidence>
<evidence type="ECO:0000256" key="3">
    <source>
        <dbReference type="ARBA" id="ARBA00005446"/>
    </source>
</evidence>
<comment type="cofactor">
    <cofactor evidence="2">
        <name>Zn(2+)</name>
        <dbReference type="ChEBI" id="CHEBI:29105"/>
    </cofactor>
</comment>
<feature type="domain" description="HRDC" evidence="17">
    <location>
        <begin position="521"/>
        <end position="596"/>
    </location>
</feature>
<keyword evidence="12" id="KW-0233">DNA recombination</keyword>
<dbReference type="InterPro" id="IPR036390">
    <property type="entry name" value="WH_DNA-bd_sf"/>
</dbReference>
<evidence type="ECO:0000259" key="19">
    <source>
        <dbReference type="PROSITE" id="PS51194"/>
    </source>
</evidence>
<dbReference type="GO" id="GO:0005524">
    <property type="term" value="F:ATP binding"/>
    <property type="evidence" value="ECO:0007669"/>
    <property type="project" value="UniProtKB-KW"/>
</dbReference>
<dbReference type="InterPro" id="IPR010997">
    <property type="entry name" value="HRDC-like_sf"/>
</dbReference>
<dbReference type="AlphaFoldDB" id="A0A095X2K1"/>
<keyword evidence="10" id="KW-0067">ATP-binding</keyword>
<proteinExistence type="inferred from homology"/>
<dbReference type="SMART" id="SM00490">
    <property type="entry name" value="HELICc"/>
    <property type="match status" value="1"/>
</dbReference>
<protein>
    <recommendedName>
        <fullName evidence="16">DNA helicase RecQ</fullName>
        <ecNumber evidence="16">5.6.2.4</ecNumber>
    </recommendedName>
</protein>
<dbReference type="GO" id="GO:0005737">
    <property type="term" value="C:cytoplasm"/>
    <property type="evidence" value="ECO:0007669"/>
    <property type="project" value="TreeGrafter"/>
</dbReference>
<keyword evidence="13" id="KW-0234">DNA repair</keyword>
<dbReference type="GO" id="GO:0043138">
    <property type="term" value="F:3'-5' DNA helicase activity"/>
    <property type="evidence" value="ECO:0007669"/>
    <property type="project" value="UniProtKB-EC"/>
</dbReference>
<dbReference type="Pfam" id="PF00271">
    <property type="entry name" value="Helicase_C"/>
    <property type="match status" value="1"/>
</dbReference>
<evidence type="ECO:0000256" key="1">
    <source>
        <dbReference type="ARBA" id="ARBA00001946"/>
    </source>
</evidence>
<dbReference type="PROSITE" id="PS51194">
    <property type="entry name" value="HELICASE_CTER"/>
    <property type="match status" value="1"/>
</dbReference>
<dbReference type="SUPFAM" id="SSF46785">
    <property type="entry name" value="Winged helix' DNA-binding domain"/>
    <property type="match status" value="1"/>
</dbReference>
<dbReference type="Proteomes" id="UP000029579">
    <property type="component" value="Unassembled WGS sequence"/>
</dbReference>
<name>A0A095X2K1_9FIRM</name>
<dbReference type="NCBIfam" id="TIGR01389">
    <property type="entry name" value="recQ"/>
    <property type="match status" value="1"/>
</dbReference>
<sequence>MIEKIAEKLKKHFGFASFRQGQEEIIGKILEGRDVLGVLPTGGGKSICYQLPALMKDGLTLVISPLISLMKDQVDALREDGIEASFINSSQDYETYIDTLNDLRKGRIKLLYISPERLDNEFFREFLREIKLSFVAVDEAHCISQWGHDFRPSYKLIADLYKVLGDDLQIAAFTATATKEVRDDIIKNLSLKNPYVKVTGFDRPNLKFLVRKPKDKLKFLKTYLEENEGKSGIIYASTRNRVDKLERNLKAMGFSVTKYHAGLSEEERKKAQEEFIFDKKDLVVATNAFGMGIDKSNVSFVIHYNMPKDMESYYQEAGRAGRDGADADCILLYSAQDIIINKHLINQGTNLAYRKIQLDKLQTIINYVNTSKCLRAFILEYFGQDYKGPCDFCSNCLDDIKKEDKTIDAQKILSCIYRLEQRYGISTVVDCLKGSKNKNSTEKGLKNISTYGIMKDKSSDEIKDLIGVLIADGYIKVVGLDYPILALTEKSKDILYSKDKFFARKTEIKKVSKNKTRSLASDEDQDLFDRLKKLRLELSKSRKIPPFIIFSDQTLKDMAIKKPKNEEEFLGVKGVGEKKLIQYGDLFIEEIKDCLS</sequence>
<evidence type="ECO:0000256" key="6">
    <source>
        <dbReference type="ARBA" id="ARBA00022763"/>
    </source>
</evidence>
<dbReference type="PANTHER" id="PTHR13710">
    <property type="entry name" value="DNA HELICASE RECQ FAMILY MEMBER"/>
    <property type="match status" value="1"/>
</dbReference>
<dbReference type="SMART" id="SM00487">
    <property type="entry name" value="DEXDc"/>
    <property type="match status" value="1"/>
</dbReference>
<evidence type="ECO:0000256" key="2">
    <source>
        <dbReference type="ARBA" id="ARBA00001947"/>
    </source>
</evidence>
<dbReference type="SMART" id="SM00956">
    <property type="entry name" value="RQC"/>
    <property type="match status" value="1"/>
</dbReference>
<keyword evidence="6" id="KW-0227">DNA damage</keyword>
<dbReference type="InterPro" id="IPR004589">
    <property type="entry name" value="DNA_helicase_ATP-dep_RecQ"/>
</dbReference>
<dbReference type="PROSITE" id="PS51192">
    <property type="entry name" value="HELICASE_ATP_BIND_1"/>
    <property type="match status" value="1"/>
</dbReference>
<dbReference type="Pfam" id="PF09382">
    <property type="entry name" value="RQC"/>
    <property type="match status" value="1"/>
</dbReference>
<keyword evidence="11" id="KW-0238">DNA-binding</keyword>
<dbReference type="InterPro" id="IPR036388">
    <property type="entry name" value="WH-like_DNA-bd_sf"/>
</dbReference>
<dbReference type="Gene3D" id="1.10.150.80">
    <property type="entry name" value="HRDC domain"/>
    <property type="match status" value="1"/>
</dbReference>
<dbReference type="GO" id="GO:0006260">
    <property type="term" value="P:DNA replication"/>
    <property type="evidence" value="ECO:0007669"/>
    <property type="project" value="InterPro"/>
</dbReference>
<dbReference type="InterPro" id="IPR002121">
    <property type="entry name" value="HRDC_dom"/>
</dbReference>
<dbReference type="FunFam" id="3.40.50.300:FF:000296">
    <property type="entry name" value="ATP-dependent DNA helicase RecQ"/>
    <property type="match status" value="1"/>
</dbReference>
<keyword evidence="14" id="KW-0413">Isomerase</keyword>
<dbReference type="GO" id="GO:0003677">
    <property type="term" value="F:DNA binding"/>
    <property type="evidence" value="ECO:0007669"/>
    <property type="project" value="UniProtKB-KW"/>
</dbReference>
<dbReference type="InterPro" id="IPR001650">
    <property type="entry name" value="Helicase_C-like"/>
</dbReference>
<accession>A0A095X2K1</accession>
<dbReference type="Pfam" id="PF16124">
    <property type="entry name" value="RecQ_Zn_bind"/>
    <property type="match status" value="1"/>
</dbReference>
<evidence type="ECO:0000256" key="5">
    <source>
        <dbReference type="ARBA" id="ARBA00022741"/>
    </source>
</evidence>
<dbReference type="GO" id="GO:0009432">
    <property type="term" value="P:SOS response"/>
    <property type="evidence" value="ECO:0007669"/>
    <property type="project" value="UniProtKB-UniRule"/>
</dbReference>
<comment type="cofactor">
    <cofactor evidence="1">
        <name>Mg(2+)</name>
        <dbReference type="ChEBI" id="CHEBI:18420"/>
    </cofactor>
</comment>
<evidence type="ECO:0000256" key="15">
    <source>
        <dbReference type="ARBA" id="ARBA00034617"/>
    </source>
</evidence>
<evidence type="ECO:0000259" key="18">
    <source>
        <dbReference type="PROSITE" id="PS51192"/>
    </source>
</evidence>
<organism evidence="20 21">
    <name type="scientific">Anaerococcus lactolyticus S7-1-13</name>
    <dbReference type="NCBI Taxonomy" id="1284686"/>
    <lineage>
        <taxon>Bacteria</taxon>
        <taxon>Bacillati</taxon>
        <taxon>Bacillota</taxon>
        <taxon>Tissierellia</taxon>
        <taxon>Tissierellales</taxon>
        <taxon>Peptoniphilaceae</taxon>
        <taxon>Anaerococcus</taxon>
    </lineage>
</organism>
<dbReference type="OrthoDB" id="9763310at2"/>
<gene>
    <name evidence="20" type="ORF">HMPREF1630_05785</name>
</gene>
<evidence type="ECO:0000256" key="8">
    <source>
        <dbReference type="ARBA" id="ARBA00022806"/>
    </source>
</evidence>
<keyword evidence="7" id="KW-0378">Hydrolase</keyword>
<comment type="caution">
    <text evidence="20">The sequence shown here is derived from an EMBL/GenBank/DDBJ whole genome shotgun (WGS) entry which is preliminary data.</text>
</comment>
<evidence type="ECO:0000256" key="10">
    <source>
        <dbReference type="ARBA" id="ARBA00022840"/>
    </source>
</evidence>
<evidence type="ECO:0000256" key="13">
    <source>
        <dbReference type="ARBA" id="ARBA00023204"/>
    </source>
</evidence>
<dbReference type="EC" id="5.6.2.4" evidence="16"/>
<comment type="catalytic activity">
    <reaction evidence="15">
        <text>Couples ATP hydrolysis with the unwinding of duplex DNA by translocating in the 3'-5' direction.</text>
        <dbReference type="EC" id="5.6.2.4"/>
    </reaction>
</comment>
<dbReference type="GO" id="GO:0009378">
    <property type="term" value="F:four-way junction helicase activity"/>
    <property type="evidence" value="ECO:0007669"/>
    <property type="project" value="TreeGrafter"/>
</dbReference>
<dbReference type="GO" id="GO:0030894">
    <property type="term" value="C:replisome"/>
    <property type="evidence" value="ECO:0007669"/>
    <property type="project" value="TreeGrafter"/>
</dbReference>
<dbReference type="GO" id="GO:0016787">
    <property type="term" value="F:hydrolase activity"/>
    <property type="evidence" value="ECO:0007669"/>
    <property type="project" value="UniProtKB-KW"/>
</dbReference>
<feature type="domain" description="Helicase C-terminal" evidence="19">
    <location>
        <begin position="216"/>
        <end position="362"/>
    </location>
</feature>
<dbReference type="EMBL" id="JRMW01000035">
    <property type="protein sequence ID" value="KGF03951.1"/>
    <property type="molecule type" value="Genomic_DNA"/>
</dbReference>
<dbReference type="Gene3D" id="1.10.10.10">
    <property type="entry name" value="Winged helix-like DNA-binding domain superfamily/Winged helix DNA-binding domain"/>
    <property type="match status" value="1"/>
</dbReference>
<keyword evidence="5" id="KW-0547">Nucleotide-binding</keyword>
<dbReference type="RefSeq" id="WP_037327885.1">
    <property type="nucleotide sequence ID" value="NZ_JRMW01000035.1"/>
</dbReference>
<dbReference type="GO" id="GO:0006310">
    <property type="term" value="P:DNA recombination"/>
    <property type="evidence" value="ECO:0007669"/>
    <property type="project" value="UniProtKB-UniRule"/>
</dbReference>
<dbReference type="InterPro" id="IPR006293">
    <property type="entry name" value="DNA_helicase_ATP-dep_RecQ_bac"/>
</dbReference>
<dbReference type="NCBIfam" id="TIGR00614">
    <property type="entry name" value="recQ_fam"/>
    <property type="match status" value="1"/>
</dbReference>
<evidence type="ECO:0000259" key="17">
    <source>
        <dbReference type="PROSITE" id="PS50967"/>
    </source>
</evidence>
<evidence type="ECO:0000313" key="21">
    <source>
        <dbReference type="Proteomes" id="UP000029579"/>
    </source>
</evidence>
<evidence type="ECO:0000256" key="12">
    <source>
        <dbReference type="ARBA" id="ARBA00023172"/>
    </source>
</evidence>
<dbReference type="SUPFAM" id="SSF47819">
    <property type="entry name" value="HRDC-like"/>
    <property type="match status" value="1"/>
</dbReference>
<evidence type="ECO:0000256" key="9">
    <source>
        <dbReference type="ARBA" id="ARBA00022833"/>
    </source>
</evidence>
<keyword evidence="8 20" id="KW-0347">Helicase</keyword>
<dbReference type="PROSITE" id="PS50967">
    <property type="entry name" value="HRDC"/>
    <property type="match status" value="1"/>
</dbReference>
<dbReference type="Pfam" id="PF00570">
    <property type="entry name" value="HRDC"/>
    <property type="match status" value="1"/>
</dbReference>
<dbReference type="InterPro" id="IPR027417">
    <property type="entry name" value="P-loop_NTPase"/>
</dbReference>
<dbReference type="InterPro" id="IPR018982">
    <property type="entry name" value="RQC_domain"/>
</dbReference>
<evidence type="ECO:0000256" key="4">
    <source>
        <dbReference type="ARBA" id="ARBA00022723"/>
    </source>
</evidence>
<keyword evidence="9" id="KW-0862">Zinc</keyword>
<dbReference type="InterPro" id="IPR011545">
    <property type="entry name" value="DEAD/DEAH_box_helicase_dom"/>
</dbReference>
<reference evidence="20 21" key="1">
    <citation type="submission" date="2014-07" db="EMBL/GenBank/DDBJ databases">
        <authorList>
            <person name="McCorrison J."/>
            <person name="Sanka R."/>
            <person name="Torralba M."/>
            <person name="Gillis M."/>
            <person name="Haft D.H."/>
            <person name="Methe B."/>
            <person name="Sutton G."/>
            <person name="Nelson K.E."/>
        </authorList>
    </citation>
    <scope>NUCLEOTIDE SEQUENCE [LARGE SCALE GENOMIC DNA]</scope>
    <source>
        <strain evidence="20 21">S7-1-13</strain>
    </source>
</reference>
<feature type="domain" description="Helicase ATP-binding" evidence="18">
    <location>
        <begin position="26"/>
        <end position="195"/>
    </location>
</feature>
<dbReference type="SMART" id="SM00341">
    <property type="entry name" value="HRDC"/>
    <property type="match status" value="1"/>
</dbReference>
<dbReference type="GO" id="GO:0043590">
    <property type="term" value="C:bacterial nucleoid"/>
    <property type="evidence" value="ECO:0007669"/>
    <property type="project" value="TreeGrafter"/>
</dbReference>
<dbReference type="PANTHER" id="PTHR13710:SF105">
    <property type="entry name" value="ATP-DEPENDENT DNA HELICASE Q1"/>
    <property type="match status" value="1"/>
</dbReference>
<evidence type="ECO:0000313" key="20">
    <source>
        <dbReference type="EMBL" id="KGF03951.1"/>
    </source>
</evidence>
<evidence type="ECO:0000256" key="14">
    <source>
        <dbReference type="ARBA" id="ARBA00023235"/>
    </source>
</evidence>
<keyword evidence="4" id="KW-0479">Metal-binding</keyword>